<evidence type="ECO:0000313" key="2">
    <source>
        <dbReference type="Proteomes" id="UP000271193"/>
    </source>
</evidence>
<reference evidence="2" key="1">
    <citation type="submission" date="2018-11" db="EMBL/GenBank/DDBJ databases">
        <title>Proposal to divide the Flavobacteriaceae and reorganize its genera based on Amino Acid Identity values calculated from whole genome sequences.</title>
        <authorList>
            <person name="Nicholson A.C."/>
            <person name="Gulvik C.A."/>
            <person name="Whitney A.M."/>
            <person name="Humrighouse B.W."/>
            <person name="Bell M."/>
            <person name="Holmes B."/>
            <person name="Steigerwalt A.G."/>
            <person name="Villarma A."/>
            <person name="Sheth M."/>
            <person name="Batra D."/>
            <person name="Pryor J."/>
            <person name="Bernardet J.-F."/>
            <person name="Hugo C."/>
            <person name="Kampfer P."/>
            <person name="Newman J."/>
            <person name="McQuiston J.R."/>
        </authorList>
    </citation>
    <scope>NUCLEOTIDE SEQUENCE [LARGE SCALE GENOMIC DNA]</scope>
    <source>
        <strain evidence="2">G0229</strain>
    </source>
</reference>
<dbReference type="KEGG" id="cben:EG339_02765"/>
<evidence type="ECO:0000313" key="1">
    <source>
        <dbReference type="EMBL" id="AZB23619.1"/>
    </source>
</evidence>
<protein>
    <submittedName>
        <fullName evidence="1">Uncharacterized protein</fullName>
    </submittedName>
</protein>
<proteinExistence type="predicted"/>
<accession>A0A3G6T6W9</accession>
<name>A0A3G6T6W9_9FLAO</name>
<organism evidence="1 2">
    <name type="scientific">Chryseobacterium bernardetii</name>
    <dbReference type="NCBI Taxonomy" id="1241978"/>
    <lineage>
        <taxon>Bacteria</taxon>
        <taxon>Pseudomonadati</taxon>
        <taxon>Bacteroidota</taxon>
        <taxon>Flavobacteriia</taxon>
        <taxon>Flavobacteriales</taxon>
        <taxon>Weeksellaceae</taxon>
        <taxon>Chryseobacterium group</taxon>
        <taxon>Chryseobacterium</taxon>
    </lineage>
</organism>
<dbReference type="Proteomes" id="UP000271193">
    <property type="component" value="Chromosome"/>
</dbReference>
<keyword evidence="2" id="KW-1185">Reference proteome</keyword>
<dbReference type="EMBL" id="CP033932">
    <property type="protein sequence ID" value="AZB23619.1"/>
    <property type="molecule type" value="Genomic_DNA"/>
</dbReference>
<dbReference type="AlphaFoldDB" id="A0A3G6T6W9"/>
<gene>
    <name evidence="1" type="ORF">EG339_02765</name>
</gene>
<sequence>MLIQIQNGSNGVKSINVNQIIMIEPGHQSGTYIHVRDMDKIHTPEDYFELERRIKSVFRQTYPK</sequence>